<keyword evidence="3" id="KW-1185">Reference proteome</keyword>
<accession>A0A8R7QHC3</accession>
<evidence type="ECO:0000313" key="2">
    <source>
        <dbReference type="EnsemblPlants" id="TuG1812G0500003108.01.T01.cds402755"/>
    </source>
</evidence>
<reference evidence="2" key="3">
    <citation type="submission" date="2022-06" db="UniProtKB">
        <authorList>
            <consortium name="EnsemblPlants"/>
        </authorList>
    </citation>
    <scope>IDENTIFICATION</scope>
</reference>
<dbReference type="Proteomes" id="UP000015106">
    <property type="component" value="Chromosome 5"/>
</dbReference>
<dbReference type="EnsemblPlants" id="TuG1812G0500003108.01.T01">
    <property type="protein sequence ID" value="TuG1812G0500003108.01.T01.cds402755"/>
    <property type="gene ID" value="TuG1812G0500003108.01"/>
</dbReference>
<dbReference type="Gene3D" id="2.160.20.10">
    <property type="entry name" value="Single-stranded right-handed beta-helix, Pectin lyase-like"/>
    <property type="match status" value="1"/>
</dbReference>
<protein>
    <submittedName>
        <fullName evidence="2">Uncharacterized protein</fullName>
    </submittedName>
</protein>
<evidence type="ECO:0000313" key="3">
    <source>
        <dbReference type="Proteomes" id="UP000015106"/>
    </source>
</evidence>
<reference evidence="3" key="1">
    <citation type="journal article" date="2013" name="Nature">
        <title>Draft genome of the wheat A-genome progenitor Triticum urartu.</title>
        <authorList>
            <person name="Ling H.Q."/>
            <person name="Zhao S."/>
            <person name="Liu D."/>
            <person name="Wang J."/>
            <person name="Sun H."/>
            <person name="Zhang C."/>
            <person name="Fan H."/>
            <person name="Li D."/>
            <person name="Dong L."/>
            <person name="Tao Y."/>
            <person name="Gao C."/>
            <person name="Wu H."/>
            <person name="Li Y."/>
            <person name="Cui Y."/>
            <person name="Guo X."/>
            <person name="Zheng S."/>
            <person name="Wang B."/>
            <person name="Yu K."/>
            <person name="Liang Q."/>
            <person name="Yang W."/>
            <person name="Lou X."/>
            <person name="Chen J."/>
            <person name="Feng M."/>
            <person name="Jian J."/>
            <person name="Zhang X."/>
            <person name="Luo G."/>
            <person name="Jiang Y."/>
            <person name="Liu J."/>
            <person name="Wang Z."/>
            <person name="Sha Y."/>
            <person name="Zhang B."/>
            <person name="Wu H."/>
            <person name="Tang D."/>
            <person name="Shen Q."/>
            <person name="Xue P."/>
            <person name="Zou S."/>
            <person name="Wang X."/>
            <person name="Liu X."/>
            <person name="Wang F."/>
            <person name="Yang Y."/>
            <person name="An X."/>
            <person name="Dong Z."/>
            <person name="Zhang K."/>
            <person name="Zhang X."/>
            <person name="Luo M.C."/>
            <person name="Dvorak J."/>
            <person name="Tong Y."/>
            <person name="Wang J."/>
            <person name="Yang H."/>
            <person name="Li Z."/>
            <person name="Wang D."/>
            <person name="Zhang A."/>
            <person name="Wang J."/>
        </authorList>
    </citation>
    <scope>NUCLEOTIDE SEQUENCE</scope>
    <source>
        <strain evidence="3">cv. G1812</strain>
    </source>
</reference>
<reference evidence="2" key="2">
    <citation type="submission" date="2018-03" db="EMBL/GenBank/DDBJ databases">
        <title>The Triticum urartu genome reveals the dynamic nature of wheat genome evolution.</title>
        <authorList>
            <person name="Ling H."/>
            <person name="Ma B."/>
            <person name="Shi X."/>
            <person name="Liu H."/>
            <person name="Dong L."/>
            <person name="Sun H."/>
            <person name="Cao Y."/>
            <person name="Gao Q."/>
            <person name="Zheng S."/>
            <person name="Li Y."/>
            <person name="Yu Y."/>
            <person name="Du H."/>
            <person name="Qi M."/>
            <person name="Li Y."/>
            <person name="Yu H."/>
            <person name="Cui Y."/>
            <person name="Wang N."/>
            <person name="Chen C."/>
            <person name="Wu H."/>
            <person name="Zhao Y."/>
            <person name="Zhang J."/>
            <person name="Li Y."/>
            <person name="Zhou W."/>
            <person name="Zhang B."/>
            <person name="Hu W."/>
            <person name="Eijk M."/>
            <person name="Tang J."/>
            <person name="Witsenboer H."/>
            <person name="Zhao S."/>
            <person name="Li Z."/>
            <person name="Zhang A."/>
            <person name="Wang D."/>
            <person name="Liang C."/>
        </authorList>
    </citation>
    <scope>NUCLEOTIDE SEQUENCE [LARGE SCALE GENOMIC DNA]</scope>
    <source>
        <strain evidence="2">cv. G1812</strain>
    </source>
</reference>
<dbReference type="Gramene" id="TuG1812G0500003108.01.T01">
    <property type="protein sequence ID" value="TuG1812G0500003108.01.T01.cds402755"/>
    <property type="gene ID" value="TuG1812G0500003108.01"/>
</dbReference>
<dbReference type="InterPro" id="IPR012334">
    <property type="entry name" value="Pectin_lyas_fold"/>
</dbReference>
<name>A0A8R7QHC3_TRIUA</name>
<feature type="region of interest" description="Disordered" evidence="1">
    <location>
        <begin position="1"/>
        <end position="21"/>
    </location>
</feature>
<sequence>MGAVAPSKASTAPSIRSPLSPRTPFYPRFYHSPSSHYCSGKFPLELGMKQSISIDWRRADDGRGTPREACRVREPLWIIFEVSGDIRLETYLRVSSHMH</sequence>
<organism evidence="2 3">
    <name type="scientific">Triticum urartu</name>
    <name type="common">Red wild einkorn</name>
    <name type="synonym">Crithodium urartu</name>
    <dbReference type="NCBI Taxonomy" id="4572"/>
    <lineage>
        <taxon>Eukaryota</taxon>
        <taxon>Viridiplantae</taxon>
        <taxon>Streptophyta</taxon>
        <taxon>Embryophyta</taxon>
        <taxon>Tracheophyta</taxon>
        <taxon>Spermatophyta</taxon>
        <taxon>Magnoliopsida</taxon>
        <taxon>Liliopsida</taxon>
        <taxon>Poales</taxon>
        <taxon>Poaceae</taxon>
        <taxon>BOP clade</taxon>
        <taxon>Pooideae</taxon>
        <taxon>Triticodae</taxon>
        <taxon>Triticeae</taxon>
        <taxon>Triticinae</taxon>
        <taxon>Triticum</taxon>
    </lineage>
</organism>
<dbReference type="AlphaFoldDB" id="A0A8R7QHC3"/>
<proteinExistence type="predicted"/>
<evidence type="ECO:0000256" key="1">
    <source>
        <dbReference type="SAM" id="MobiDB-lite"/>
    </source>
</evidence>